<keyword evidence="1" id="KW-1133">Transmembrane helix</keyword>
<evidence type="ECO:0000256" key="1">
    <source>
        <dbReference type="SAM" id="Phobius"/>
    </source>
</evidence>
<feature type="transmembrane region" description="Helical" evidence="1">
    <location>
        <begin position="35"/>
        <end position="54"/>
    </location>
</feature>
<dbReference type="AlphaFoldDB" id="A0ABD5PXZ0"/>
<keyword evidence="1" id="KW-0472">Membrane</keyword>
<dbReference type="RefSeq" id="WP_254267184.1">
    <property type="nucleotide sequence ID" value="NZ_CP100400.1"/>
</dbReference>
<gene>
    <name evidence="2" type="ORF">ACFO9K_03575</name>
</gene>
<keyword evidence="1" id="KW-0812">Transmembrane</keyword>
<keyword evidence="3" id="KW-1185">Reference proteome</keyword>
<comment type="caution">
    <text evidence="2">The sequence shown here is derived from an EMBL/GenBank/DDBJ whole genome shotgun (WGS) entry which is preliminary data.</text>
</comment>
<dbReference type="Proteomes" id="UP001595945">
    <property type="component" value="Unassembled WGS sequence"/>
</dbReference>
<name>A0ABD5PXZ0_9EURY</name>
<dbReference type="EMBL" id="JBHSHT010000001">
    <property type="protein sequence ID" value="MFC4823337.1"/>
    <property type="molecule type" value="Genomic_DNA"/>
</dbReference>
<dbReference type="GeneID" id="73045615"/>
<protein>
    <submittedName>
        <fullName evidence="2">Uncharacterized protein</fullName>
    </submittedName>
</protein>
<proteinExistence type="predicted"/>
<reference evidence="2 3" key="1">
    <citation type="journal article" date="2019" name="Int. J. Syst. Evol. Microbiol.">
        <title>The Global Catalogue of Microorganisms (GCM) 10K type strain sequencing project: providing services to taxonomists for standard genome sequencing and annotation.</title>
        <authorList>
            <consortium name="The Broad Institute Genomics Platform"/>
            <consortium name="The Broad Institute Genome Sequencing Center for Infectious Disease"/>
            <person name="Wu L."/>
            <person name="Ma J."/>
        </authorList>
    </citation>
    <scope>NUCLEOTIDE SEQUENCE [LARGE SCALE GENOMIC DNA]</scope>
    <source>
        <strain evidence="2 3">XZYJ18</strain>
    </source>
</reference>
<sequence>MRELLGPSYRNLAALAVVTVVLGVAYVVVRHPLVQYGAWLVAFAVWMAWFVAVAREWISKADF</sequence>
<accession>A0ABD5PXZ0</accession>
<evidence type="ECO:0000313" key="2">
    <source>
        <dbReference type="EMBL" id="MFC4823337.1"/>
    </source>
</evidence>
<feature type="transmembrane region" description="Helical" evidence="1">
    <location>
        <begin position="12"/>
        <end position="29"/>
    </location>
</feature>
<organism evidence="2 3">
    <name type="scientific">Halorussus aquaticus</name>
    <dbReference type="NCBI Taxonomy" id="2953748"/>
    <lineage>
        <taxon>Archaea</taxon>
        <taxon>Methanobacteriati</taxon>
        <taxon>Methanobacteriota</taxon>
        <taxon>Stenosarchaea group</taxon>
        <taxon>Halobacteria</taxon>
        <taxon>Halobacteriales</taxon>
        <taxon>Haladaptataceae</taxon>
        <taxon>Halorussus</taxon>
    </lineage>
</organism>
<evidence type="ECO:0000313" key="3">
    <source>
        <dbReference type="Proteomes" id="UP001595945"/>
    </source>
</evidence>